<reference evidence="1 2" key="1">
    <citation type="journal article" date="2018" name="PLoS ONE">
        <title>The draft genome of Kipferlia bialata reveals reductive genome evolution in fornicate parasites.</title>
        <authorList>
            <person name="Tanifuji G."/>
            <person name="Takabayashi S."/>
            <person name="Kume K."/>
            <person name="Takagi M."/>
            <person name="Nakayama T."/>
            <person name="Kamikawa R."/>
            <person name="Inagaki Y."/>
            <person name="Hashimoto T."/>
        </authorList>
    </citation>
    <scope>NUCLEOTIDE SEQUENCE [LARGE SCALE GENOMIC DNA]</scope>
    <source>
        <strain evidence="1">NY0173</strain>
    </source>
</reference>
<dbReference type="Proteomes" id="UP000265618">
    <property type="component" value="Unassembled WGS sequence"/>
</dbReference>
<sequence length="205" mass="21770">MHRVLCDACGPSPFVLSVVIYTSPYPRCANCVFMAIGEDGAGDDTATRNEKTFKVQMTAGGQLGGYEVEESGLAMLIDTNLALFGEINVFTEDCDTAISMESSAVLTLVSTGDVYTDALLKTDGDDKVTLTTAGDIEAAIDMPDTVCGYIVETGTDQEIVIEDFTEFSYLSSDAFGSSDLNSCSFMAVEITTSGDVDIEAAEDEE</sequence>
<dbReference type="AlphaFoldDB" id="A0A391NUM2"/>
<name>A0A391NUM2_9EUKA</name>
<evidence type="ECO:0000313" key="1">
    <source>
        <dbReference type="EMBL" id="GCA62329.1"/>
    </source>
</evidence>
<proteinExistence type="predicted"/>
<gene>
    <name evidence="1" type="ORF">KIPB_002842</name>
</gene>
<comment type="caution">
    <text evidence="1">The sequence shown here is derived from an EMBL/GenBank/DDBJ whole genome shotgun (WGS) entry which is preliminary data.</text>
</comment>
<dbReference type="EMBL" id="BDIP01000502">
    <property type="protein sequence ID" value="GCA62329.1"/>
    <property type="molecule type" value="Genomic_DNA"/>
</dbReference>
<protein>
    <submittedName>
        <fullName evidence="1">Uncharacterized protein</fullName>
    </submittedName>
</protein>
<accession>A0A391NUM2</accession>
<keyword evidence="2" id="KW-1185">Reference proteome</keyword>
<evidence type="ECO:0000313" key="2">
    <source>
        <dbReference type="Proteomes" id="UP000265618"/>
    </source>
</evidence>
<organism evidence="1 2">
    <name type="scientific">Kipferlia bialata</name>
    <dbReference type="NCBI Taxonomy" id="797122"/>
    <lineage>
        <taxon>Eukaryota</taxon>
        <taxon>Metamonada</taxon>
        <taxon>Carpediemonas-like organisms</taxon>
        <taxon>Kipferlia</taxon>
    </lineage>
</organism>